<keyword evidence="2" id="KW-1185">Reference proteome</keyword>
<protein>
    <submittedName>
        <fullName evidence="1">Uncharacterized protein</fullName>
    </submittedName>
</protein>
<dbReference type="EMBL" id="ACFU01000028">
    <property type="protein sequence ID" value="EEF13050.1"/>
    <property type="molecule type" value="Genomic_DNA"/>
</dbReference>
<evidence type="ECO:0000313" key="2">
    <source>
        <dbReference type="Proteomes" id="UP000003082"/>
    </source>
</evidence>
<organism evidence="1 2">
    <name type="scientific">Campylobacter rectus RM3267</name>
    <dbReference type="NCBI Taxonomy" id="553218"/>
    <lineage>
        <taxon>Bacteria</taxon>
        <taxon>Pseudomonadati</taxon>
        <taxon>Campylobacterota</taxon>
        <taxon>Epsilonproteobacteria</taxon>
        <taxon>Campylobacterales</taxon>
        <taxon>Campylobacteraceae</taxon>
        <taxon>Campylobacter</taxon>
    </lineage>
</organism>
<sequence length="54" mass="6321">MIFYFALLVTPKRRELRRKILAQIEHIVPSQNFTSSLKSAREIPHKNKAQISQS</sequence>
<comment type="caution">
    <text evidence="1">The sequence shown here is derived from an EMBL/GenBank/DDBJ whole genome shotgun (WGS) entry which is preliminary data.</text>
</comment>
<evidence type="ECO:0000313" key="1">
    <source>
        <dbReference type="EMBL" id="EEF13050.1"/>
    </source>
</evidence>
<gene>
    <name evidence="1" type="ORF">CAMRE0001_2083</name>
</gene>
<accession>B9D4M5</accession>
<dbReference type="AlphaFoldDB" id="B9D4M5"/>
<reference evidence="1 2" key="1">
    <citation type="submission" date="2008-08" db="EMBL/GenBank/DDBJ databases">
        <authorList>
            <person name="Madupu R."/>
            <person name="Durkin A.S."/>
            <person name="Torralba M."/>
            <person name="Methe B."/>
            <person name="Sutton G.G."/>
            <person name="Strausberg R.L."/>
            <person name="Nelson K.E."/>
        </authorList>
    </citation>
    <scope>NUCLEOTIDE SEQUENCE [LARGE SCALE GENOMIC DNA]</scope>
    <source>
        <strain evidence="1 2">RM3267</strain>
    </source>
</reference>
<dbReference type="Proteomes" id="UP000003082">
    <property type="component" value="Unassembled WGS sequence"/>
</dbReference>
<name>B9D4M5_CAMRE</name>
<proteinExistence type="predicted"/>